<feature type="region of interest" description="Disordered" evidence="1">
    <location>
        <begin position="82"/>
        <end position="172"/>
    </location>
</feature>
<feature type="compositionally biased region" description="Basic and acidic residues" evidence="1">
    <location>
        <begin position="125"/>
        <end position="141"/>
    </location>
</feature>
<evidence type="ECO:0000313" key="2">
    <source>
        <dbReference type="EMBL" id="CAK0837765.1"/>
    </source>
</evidence>
<feature type="compositionally biased region" description="Basic and acidic residues" evidence="1">
    <location>
        <begin position="96"/>
        <end position="112"/>
    </location>
</feature>
<organism evidence="2 3">
    <name type="scientific">Prorocentrum cordatum</name>
    <dbReference type="NCBI Taxonomy" id="2364126"/>
    <lineage>
        <taxon>Eukaryota</taxon>
        <taxon>Sar</taxon>
        <taxon>Alveolata</taxon>
        <taxon>Dinophyceae</taxon>
        <taxon>Prorocentrales</taxon>
        <taxon>Prorocentraceae</taxon>
        <taxon>Prorocentrum</taxon>
    </lineage>
</organism>
<evidence type="ECO:0000256" key="1">
    <source>
        <dbReference type="SAM" id="MobiDB-lite"/>
    </source>
</evidence>
<accession>A0ABN9SZJ8</accession>
<keyword evidence="3" id="KW-1185">Reference proteome</keyword>
<evidence type="ECO:0000313" key="3">
    <source>
        <dbReference type="Proteomes" id="UP001189429"/>
    </source>
</evidence>
<protein>
    <submittedName>
        <fullName evidence="2">Uncharacterized protein</fullName>
    </submittedName>
</protein>
<dbReference type="EMBL" id="CAUYUJ010014174">
    <property type="protein sequence ID" value="CAK0837765.1"/>
    <property type="molecule type" value="Genomic_DNA"/>
</dbReference>
<reference evidence="2" key="1">
    <citation type="submission" date="2023-10" db="EMBL/GenBank/DDBJ databases">
        <authorList>
            <person name="Chen Y."/>
            <person name="Shah S."/>
            <person name="Dougan E. K."/>
            <person name="Thang M."/>
            <person name="Chan C."/>
        </authorList>
    </citation>
    <scope>NUCLEOTIDE SEQUENCE [LARGE SCALE GENOMIC DNA]</scope>
</reference>
<feature type="non-terminal residue" evidence="2">
    <location>
        <position position="172"/>
    </location>
</feature>
<feature type="compositionally biased region" description="Basic residues" evidence="1">
    <location>
        <begin position="162"/>
        <end position="172"/>
    </location>
</feature>
<dbReference type="Proteomes" id="UP001189429">
    <property type="component" value="Unassembled WGS sequence"/>
</dbReference>
<sequence>MEGSLARALYIHARPCRVGRDGGHMLMEAPAALAAAGPYTLQDIVGRMGLDMEPGAWQTIDALVYATKGRRVRGRVQAVVPVGQQPAPRPGGGHQEPQRAGRGHGDARRCPDAHAAPVPLGGDGAEERARCRTHWHSEGGVRHGHGRGAPPGMRCRPDGRRPRPRLRRRDVS</sequence>
<name>A0ABN9SZJ8_9DINO</name>
<proteinExistence type="predicted"/>
<gene>
    <name evidence="2" type="ORF">PCOR1329_LOCUS33880</name>
</gene>
<comment type="caution">
    <text evidence="2">The sequence shown here is derived from an EMBL/GenBank/DDBJ whole genome shotgun (WGS) entry which is preliminary data.</text>
</comment>